<dbReference type="PANTHER" id="PTHR46878">
    <property type="entry name" value="FORKHEAD BOX PROTEIN M1"/>
    <property type="match status" value="1"/>
</dbReference>
<sequence length="164" mass="17570">MFCKLPNSSTPSKTPVATLPFLALTDNWKTAPSGTETTSDLDFSPARSPPVPFLSLQEDTELPGCRSTPPRHSLCDSPHLPFLIAGANAMVSGPLTSSPAPSKQSSPELQDAILPENRSLLEGLVLDTMNDSFGKILLDVSFPSLDNDNLGTDLSWSHLIPELK</sequence>
<dbReference type="GO" id="GO:0042127">
    <property type="term" value="P:regulation of cell population proliferation"/>
    <property type="evidence" value="ECO:0007669"/>
    <property type="project" value="TreeGrafter"/>
</dbReference>
<dbReference type="Proteomes" id="UP001142489">
    <property type="component" value="Unassembled WGS sequence"/>
</dbReference>
<organism evidence="1 2">
    <name type="scientific">Phrynocephalus forsythii</name>
    <dbReference type="NCBI Taxonomy" id="171643"/>
    <lineage>
        <taxon>Eukaryota</taxon>
        <taxon>Metazoa</taxon>
        <taxon>Chordata</taxon>
        <taxon>Craniata</taxon>
        <taxon>Vertebrata</taxon>
        <taxon>Euteleostomi</taxon>
        <taxon>Lepidosauria</taxon>
        <taxon>Squamata</taxon>
        <taxon>Bifurcata</taxon>
        <taxon>Unidentata</taxon>
        <taxon>Episquamata</taxon>
        <taxon>Toxicofera</taxon>
        <taxon>Iguania</taxon>
        <taxon>Acrodonta</taxon>
        <taxon>Agamidae</taxon>
        <taxon>Agaminae</taxon>
        <taxon>Phrynocephalus</taxon>
    </lineage>
</organism>
<dbReference type="PANTHER" id="PTHR46878:SF1">
    <property type="entry name" value="FORKHEAD BOX PROTEIN M1"/>
    <property type="match status" value="1"/>
</dbReference>
<name>A0A9Q1B2H5_9SAUR</name>
<keyword evidence="2" id="KW-1185">Reference proteome</keyword>
<gene>
    <name evidence="1" type="ORF">JRQ81_016224</name>
</gene>
<dbReference type="AlphaFoldDB" id="A0A9Q1B2H5"/>
<evidence type="ECO:0000313" key="1">
    <source>
        <dbReference type="EMBL" id="KAJ7330050.1"/>
    </source>
</evidence>
<dbReference type="EMBL" id="JAPFRF010000006">
    <property type="protein sequence ID" value="KAJ7330050.1"/>
    <property type="molecule type" value="Genomic_DNA"/>
</dbReference>
<reference evidence="1" key="1">
    <citation type="journal article" date="2023" name="DNA Res.">
        <title>Chromosome-level genome assembly of Phrynocephalus forsythii using third-generation DNA sequencing and Hi-C analysis.</title>
        <authorList>
            <person name="Qi Y."/>
            <person name="Zhao W."/>
            <person name="Zhao Y."/>
            <person name="Niu C."/>
            <person name="Cao S."/>
            <person name="Zhang Y."/>
        </authorList>
    </citation>
    <scope>NUCLEOTIDE SEQUENCE</scope>
    <source>
        <tissue evidence="1">Muscle</tissue>
    </source>
</reference>
<dbReference type="GO" id="GO:0005634">
    <property type="term" value="C:nucleus"/>
    <property type="evidence" value="ECO:0007669"/>
    <property type="project" value="TreeGrafter"/>
</dbReference>
<comment type="caution">
    <text evidence="1">The sequence shown here is derived from an EMBL/GenBank/DDBJ whole genome shotgun (WGS) entry which is preliminary data.</text>
</comment>
<proteinExistence type="predicted"/>
<dbReference type="InterPro" id="IPR042839">
    <property type="entry name" value="FOXM1"/>
</dbReference>
<dbReference type="GO" id="GO:0003700">
    <property type="term" value="F:DNA-binding transcription factor activity"/>
    <property type="evidence" value="ECO:0007669"/>
    <property type="project" value="InterPro"/>
</dbReference>
<accession>A0A9Q1B2H5</accession>
<protein>
    <submittedName>
        <fullName evidence="1">Uncharacterized protein</fullName>
    </submittedName>
</protein>
<dbReference type="GO" id="GO:0000977">
    <property type="term" value="F:RNA polymerase II transcription regulatory region sequence-specific DNA binding"/>
    <property type="evidence" value="ECO:0007669"/>
    <property type="project" value="TreeGrafter"/>
</dbReference>
<dbReference type="GO" id="GO:0000086">
    <property type="term" value="P:G2/M transition of mitotic cell cycle"/>
    <property type="evidence" value="ECO:0007669"/>
    <property type="project" value="InterPro"/>
</dbReference>
<dbReference type="OrthoDB" id="5954824at2759"/>
<dbReference type="GO" id="GO:0006357">
    <property type="term" value="P:regulation of transcription by RNA polymerase II"/>
    <property type="evidence" value="ECO:0007669"/>
    <property type="project" value="TreeGrafter"/>
</dbReference>
<evidence type="ECO:0000313" key="2">
    <source>
        <dbReference type="Proteomes" id="UP001142489"/>
    </source>
</evidence>